<dbReference type="Pfam" id="PF00550">
    <property type="entry name" value="PP-binding"/>
    <property type="match status" value="1"/>
</dbReference>
<comment type="caution">
    <text evidence="4">The sequence shown here is derived from an EMBL/GenBank/DDBJ whole genome shotgun (WGS) entry which is preliminary data.</text>
</comment>
<dbReference type="PROSITE" id="PS50075">
    <property type="entry name" value="CARRIER"/>
    <property type="match status" value="1"/>
</dbReference>
<keyword evidence="2" id="KW-0597">Phosphoprotein</keyword>
<name>A0ABU7SQK3_9ACTN</name>
<feature type="domain" description="Carrier" evidence="3">
    <location>
        <begin position="11"/>
        <end position="91"/>
    </location>
</feature>
<protein>
    <submittedName>
        <fullName evidence="4">Acyl carrier protein</fullName>
    </submittedName>
</protein>
<dbReference type="InterPro" id="IPR009081">
    <property type="entry name" value="PP-bd_ACP"/>
</dbReference>
<evidence type="ECO:0000256" key="1">
    <source>
        <dbReference type="ARBA" id="ARBA00022450"/>
    </source>
</evidence>
<evidence type="ECO:0000256" key="2">
    <source>
        <dbReference type="ARBA" id="ARBA00022553"/>
    </source>
</evidence>
<dbReference type="InterPro" id="IPR036736">
    <property type="entry name" value="ACP-like_sf"/>
</dbReference>
<dbReference type="EMBL" id="JAZGQL010000040">
    <property type="protein sequence ID" value="MEE6311984.1"/>
    <property type="molecule type" value="Genomic_DNA"/>
</dbReference>
<accession>A0ABU7SQK3</accession>
<proteinExistence type="predicted"/>
<keyword evidence="5" id="KW-1185">Reference proteome</keyword>
<evidence type="ECO:0000313" key="4">
    <source>
        <dbReference type="EMBL" id="MEE6311984.1"/>
    </source>
</evidence>
<dbReference type="SUPFAM" id="SSF47336">
    <property type="entry name" value="ACP-like"/>
    <property type="match status" value="1"/>
</dbReference>
<dbReference type="Gene3D" id="1.10.1200.10">
    <property type="entry name" value="ACP-like"/>
    <property type="match status" value="1"/>
</dbReference>
<keyword evidence="1" id="KW-0596">Phosphopantetheine</keyword>
<dbReference type="InterPro" id="IPR006162">
    <property type="entry name" value="Ppantetheine_attach_site"/>
</dbReference>
<reference evidence="4 5" key="1">
    <citation type="submission" date="2024-01" db="EMBL/GenBank/DDBJ databases">
        <title>Genome insights into Plantactinospora veratri sp. nov.</title>
        <authorList>
            <person name="Wang L."/>
        </authorList>
    </citation>
    <scope>NUCLEOTIDE SEQUENCE [LARGE SCALE GENOMIC DNA]</scope>
    <source>
        <strain evidence="4 5">NEAU-FHS4</strain>
    </source>
</reference>
<dbReference type="PROSITE" id="PS00012">
    <property type="entry name" value="PHOSPHOPANTETHEINE"/>
    <property type="match status" value="1"/>
</dbReference>
<evidence type="ECO:0000259" key="3">
    <source>
        <dbReference type="PROSITE" id="PS50075"/>
    </source>
</evidence>
<dbReference type="SMART" id="SM00823">
    <property type="entry name" value="PKS_PP"/>
    <property type="match status" value="1"/>
</dbReference>
<evidence type="ECO:0000313" key="5">
    <source>
        <dbReference type="Proteomes" id="UP001339911"/>
    </source>
</evidence>
<dbReference type="InterPro" id="IPR020806">
    <property type="entry name" value="PKS_PP-bd"/>
</dbReference>
<sequence length="93" mass="10320">MTHSIPTSYVEPGEELLDLVRRAIAQVLERDPAEIGPDSRLFDDLGLDSTSALELLMEIEADSGVEFDMDTLEQHHFTSVRALAGYVRCQLDG</sequence>
<dbReference type="RefSeq" id="WP_331211866.1">
    <property type="nucleotide sequence ID" value="NZ_JAZGQL010000040.1"/>
</dbReference>
<dbReference type="Proteomes" id="UP001339911">
    <property type="component" value="Unassembled WGS sequence"/>
</dbReference>
<organism evidence="4 5">
    <name type="scientific">Plantactinospora veratri</name>
    <dbReference type="NCBI Taxonomy" id="1436122"/>
    <lineage>
        <taxon>Bacteria</taxon>
        <taxon>Bacillati</taxon>
        <taxon>Actinomycetota</taxon>
        <taxon>Actinomycetes</taxon>
        <taxon>Micromonosporales</taxon>
        <taxon>Micromonosporaceae</taxon>
        <taxon>Plantactinospora</taxon>
    </lineage>
</organism>
<gene>
    <name evidence="4" type="ORF">V1634_34765</name>
</gene>